<dbReference type="AlphaFoldDB" id="A0A0L0DBQ2"/>
<protein>
    <submittedName>
        <fullName evidence="12">NUP35 protein</fullName>
    </submittedName>
</protein>
<evidence type="ECO:0000256" key="3">
    <source>
        <dbReference type="ARBA" id="ARBA00022448"/>
    </source>
</evidence>
<evidence type="ECO:0000256" key="2">
    <source>
        <dbReference type="ARBA" id="ARBA00009454"/>
    </source>
</evidence>
<feature type="region of interest" description="Disordered" evidence="10">
    <location>
        <begin position="178"/>
        <end position="204"/>
    </location>
</feature>
<dbReference type="GO" id="GO:0005543">
    <property type="term" value="F:phospholipid binding"/>
    <property type="evidence" value="ECO:0007669"/>
    <property type="project" value="TreeGrafter"/>
</dbReference>
<evidence type="ECO:0000256" key="7">
    <source>
        <dbReference type="ARBA" id="ARBA00023132"/>
    </source>
</evidence>
<dbReference type="GO" id="GO:0006999">
    <property type="term" value="P:nuclear pore organization"/>
    <property type="evidence" value="ECO:0007669"/>
    <property type="project" value="TreeGrafter"/>
</dbReference>
<dbReference type="PIRSF" id="PIRSF038119">
    <property type="entry name" value="Nucleoporin_NUP53"/>
    <property type="match status" value="1"/>
</dbReference>
<keyword evidence="3 9" id="KW-0813">Transport</keyword>
<evidence type="ECO:0000256" key="8">
    <source>
        <dbReference type="ARBA" id="ARBA00023242"/>
    </source>
</evidence>
<dbReference type="GO" id="GO:0044613">
    <property type="term" value="C:nuclear pore central transport channel"/>
    <property type="evidence" value="ECO:0007669"/>
    <property type="project" value="TreeGrafter"/>
</dbReference>
<feature type="domain" description="RRM Nup35-type" evidence="11">
    <location>
        <begin position="230"/>
        <end position="309"/>
    </location>
</feature>
<dbReference type="PROSITE" id="PS51472">
    <property type="entry name" value="RRM_NUP35"/>
    <property type="match status" value="1"/>
</dbReference>
<evidence type="ECO:0000256" key="10">
    <source>
        <dbReference type="SAM" id="MobiDB-lite"/>
    </source>
</evidence>
<comment type="similarity">
    <text evidence="2">Belongs to the Nup35 family.</text>
</comment>
<keyword evidence="7 9" id="KW-0906">Nuclear pore complex</keyword>
<keyword evidence="5" id="KW-0653">Protein transport</keyword>
<dbReference type="eggNOG" id="KOG4285">
    <property type="taxonomic scope" value="Eukaryota"/>
</dbReference>
<keyword evidence="8 9" id="KW-0539">Nucleus</keyword>
<evidence type="ECO:0000256" key="9">
    <source>
        <dbReference type="PROSITE-ProRule" id="PRU00804"/>
    </source>
</evidence>
<feature type="region of interest" description="Disordered" evidence="10">
    <location>
        <begin position="1"/>
        <end position="166"/>
    </location>
</feature>
<dbReference type="EMBL" id="GL349456">
    <property type="protein sequence ID" value="KNC49526.1"/>
    <property type="molecule type" value="Genomic_DNA"/>
</dbReference>
<reference evidence="12 13" key="1">
    <citation type="submission" date="2010-05" db="EMBL/GenBank/DDBJ databases">
        <title>The Genome Sequence of Thecamonas trahens ATCC 50062.</title>
        <authorList>
            <consortium name="The Broad Institute Genome Sequencing Platform"/>
            <person name="Russ C."/>
            <person name="Cuomo C."/>
            <person name="Shea T."/>
            <person name="Young S.K."/>
            <person name="Zeng Q."/>
            <person name="Koehrsen M."/>
            <person name="Haas B."/>
            <person name="Borodovsky M."/>
            <person name="Guigo R."/>
            <person name="Alvarado L."/>
            <person name="Berlin A."/>
            <person name="Bochicchio J."/>
            <person name="Borenstein D."/>
            <person name="Chapman S."/>
            <person name="Chen Z."/>
            <person name="Freedman E."/>
            <person name="Gellesch M."/>
            <person name="Goldberg J."/>
            <person name="Griggs A."/>
            <person name="Gujja S."/>
            <person name="Heilman E."/>
            <person name="Heiman D."/>
            <person name="Hepburn T."/>
            <person name="Howarth C."/>
            <person name="Jen D."/>
            <person name="Larson L."/>
            <person name="Mehta T."/>
            <person name="Park D."/>
            <person name="Pearson M."/>
            <person name="Roberts A."/>
            <person name="Saif S."/>
            <person name="Shenoy N."/>
            <person name="Sisk P."/>
            <person name="Stolte C."/>
            <person name="Sykes S."/>
            <person name="Thomson T."/>
            <person name="Walk T."/>
            <person name="White J."/>
            <person name="Yandava C."/>
            <person name="Burger G."/>
            <person name="Gray M.W."/>
            <person name="Holland P.W.H."/>
            <person name="King N."/>
            <person name="Lang F.B.F."/>
            <person name="Roger A.J."/>
            <person name="Ruiz-Trillo I."/>
            <person name="Lander E."/>
            <person name="Nusbaum C."/>
        </authorList>
    </citation>
    <scope>NUCLEOTIDE SEQUENCE [LARGE SCALE GENOMIC DNA]</scope>
    <source>
        <strain evidence="12 13">ATCC 50062</strain>
    </source>
</reference>
<keyword evidence="6" id="KW-0811">Translocation</keyword>
<dbReference type="Gene3D" id="3.30.70.330">
    <property type="match status" value="1"/>
</dbReference>
<evidence type="ECO:0000313" key="12">
    <source>
        <dbReference type="EMBL" id="KNC49526.1"/>
    </source>
</evidence>
<keyword evidence="4 9" id="KW-0509">mRNA transport</keyword>
<dbReference type="OrthoDB" id="3365060at2759"/>
<dbReference type="GO" id="GO:0003676">
    <property type="term" value="F:nucleic acid binding"/>
    <property type="evidence" value="ECO:0007669"/>
    <property type="project" value="InterPro"/>
</dbReference>
<dbReference type="GO" id="GO:0006607">
    <property type="term" value="P:NLS-bearing protein import into nucleus"/>
    <property type="evidence" value="ECO:0007669"/>
    <property type="project" value="TreeGrafter"/>
</dbReference>
<organism evidence="12 13">
    <name type="scientific">Thecamonas trahens ATCC 50062</name>
    <dbReference type="NCBI Taxonomy" id="461836"/>
    <lineage>
        <taxon>Eukaryota</taxon>
        <taxon>Apusozoa</taxon>
        <taxon>Apusomonadida</taxon>
        <taxon>Apusomonadidae</taxon>
        <taxon>Thecamonas</taxon>
    </lineage>
</organism>
<dbReference type="InterPro" id="IPR007846">
    <property type="entry name" value="RRM_NUP35_dom"/>
</dbReference>
<comment type="subcellular location">
    <subcellularLocation>
        <location evidence="1">Nucleus</location>
        <location evidence="1">Nuclear pore complex</location>
    </subcellularLocation>
</comment>
<feature type="compositionally biased region" description="Polar residues" evidence="10">
    <location>
        <begin position="40"/>
        <end position="50"/>
    </location>
</feature>
<dbReference type="Proteomes" id="UP000054408">
    <property type="component" value="Unassembled WGS sequence"/>
</dbReference>
<accession>A0A0L0DBQ2</accession>
<dbReference type="GO" id="GO:0031965">
    <property type="term" value="C:nuclear membrane"/>
    <property type="evidence" value="ECO:0007669"/>
    <property type="project" value="InterPro"/>
</dbReference>
<gene>
    <name evidence="12" type="ORF">AMSG_05550</name>
</gene>
<dbReference type="FunFam" id="3.30.70.330:FF:000095">
    <property type="entry name" value="Putative Nucleoporin NUP53"/>
    <property type="match status" value="1"/>
</dbReference>
<dbReference type="PANTHER" id="PTHR21527:SF6">
    <property type="entry name" value="NUCLEOPORIN NUP35"/>
    <property type="match status" value="1"/>
</dbReference>
<evidence type="ECO:0000313" key="13">
    <source>
        <dbReference type="Proteomes" id="UP000054408"/>
    </source>
</evidence>
<feature type="compositionally biased region" description="Basic residues" evidence="10">
    <location>
        <begin position="83"/>
        <end position="94"/>
    </location>
</feature>
<dbReference type="GO" id="GO:0044615">
    <property type="term" value="C:nuclear pore nuclear basket"/>
    <property type="evidence" value="ECO:0007669"/>
    <property type="project" value="TreeGrafter"/>
</dbReference>
<dbReference type="InterPro" id="IPR035979">
    <property type="entry name" value="RBD_domain_sf"/>
</dbReference>
<keyword evidence="13" id="KW-1185">Reference proteome</keyword>
<evidence type="ECO:0000256" key="4">
    <source>
        <dbReference type="ARBA" id="ARBA00022816"/>
    </source>
</evidence>
<dbReference type="GeneID" id="25564942"/>
<dbReference type="SUPFAM" id="SSF54928">
    <property type="entry name" value="RNA-binding domain, RBD"/>
    <property type="match status" value="1"/>
</dbReference>
<dbReference type="Pfam" id="PF05172">
    <property type="entry name" value="RRM_Nup35"/>
    <property type="match status" value="1"/>
</dbReference>
<dbReference type="RefSeq" id="XP_013757641.1">
    <property type="nucleotide sequence ID" value="XM_013902187.1"/>
</dbReference>
<dbReference type="InterPro" id="IPR017389">
    <property type="entry name" value="Nucleoporin_NUP53"/>
</dbReference>
<evidence type="ECO:0000259" key="11">
    <source>
        <dbReference type="PROSITE" id="PS51472"/>
    </source>
</evidence>
<dbReference type="InterPro" id="IPR012677">
    <property type="entry name" value="Nucleotide-bd_a/b_plait_sf"/>
</dbReference>
<name>A0A0L0DBQ2_THETB</name>
<dbReference type="PANTHER" id="PTHR21527">
    <property type="entry name" value="NUCLEOPORIN NUP35"/>
    <property type="match status" value="1"/>
</dbReference>
<evidence type="ECO:0000256" key="5">
    <source>
        <dbReference type="ARBA" id="ARBA00022927"/>
    </source>
</evidence>
<dbReference type="GO" id="GO:0051028">
    <property type="term" value="P:mRNA transport"/>
    <property type="evidence" value="ECO:0007669"/>
    <property type="project" value="UniProtKB-UniRule"/>
</dbReference>
<proteinExistence type="inferred from homology"/>
<dbReference type="GO" id="GO:0017056">
    <property type="term" value="F:structural constituent of nuclear pore"/>
    <property type="evidence" value="ECO:0007669"/>
    <property type="project" value="InterPro"/>
</dbReference>
<sequence>MSYPVGKTPREPFASFSNRLPVTPRETEPKYLPSHILGRTTGTLNSSSSLVDLPLPHGMRQASPSNHRRHMSPGGEYADPHGPRSRHPQPHHRYPSPMAASAGSMPRASSMALSSRGATPYGDERSRLRHRAPSEFAASGASGFHGYPGSEHPGEVGDAGANAPPKALGQSVYAQLKPSSDITESPAGRTGYPSEGPAALGASVNRGSLANSSQLGASSSAPRHSSKKKPFDNRWITVFGFPTSSTSFLLKHFQRYGEILNYLPGQGNWIHIEYAQPIHAQQALARNGTIFNEKLMIGVMLSEDVDPYELQAPVWGNDAIGIGAGAPQARIIADGPASSVFKRPTASRSFIAKIFEYLFGW</sequence>
<evidence type="ECO:0000256" key="6">
    <source>
        <dbReference type="ARBA" id="ARBA00023010"/>
    </source>
</evidence>
<evidence type="ECO:0000256" key="1">
    <source>
        <dbReference type="ARBA" id="ARBA00004567"/>
    </source>
</evidence>
<dbReference type="CDD" id="cd12441">
    <property type="entry name" value="RRM_Nup53_like"/>
    <property type="match status" value="1"/>
</dbReference>
<dbReference type="STRING" id="461836.A0A0L0DBQ2"/>